<dbReference type="EMBL" id="CP028102">
    <property type="protein sequence ID" value="AVQ19125.1"/>
    <property type="molecule type" value="Genomic_DNA"/>
</dbReference>
<proteinExistence type="predicted"/>
<dbReference type="Pfam" id="PF02371">
    <property type="entry name" value="Transposase_20"/>
    <property type="match status" value="1"/>
</dbReference>
<name>A0ABM6TXF7_FUSMR</name>
<protein>
    <submittedName>
        <fullName evidence="3">IS110 family transposase</fullName>
    </submittedName>
</protein>
<gene>
    <name evidence="3" type="ORF">C4N19_08455</name>
</gene>
<feature type="domain" description="Transposase IS116/IS110/IS902 C-terminal" evidence="2">
    <location>
        <begin position="288"/>
        <end position="371"/>
    </location>
</feature>
<accession>A0ABM6TXF7</accession>
<evidence type="ECO:0000259" key="2">
    <source>
        <dbReference type="Pfam" id="PF02371"/>
    </source>
</evidence>
<dbReference type="GeneID" id="62763555"/>
<dbReference type="InterPro" id="IPR002525">
    <property type="entry name" value="Transp_IS110-like_N"/>
</dbReference>
<organism evidence="3 4">
    <name type="scientific">Fusobacterium mortiferum ATCC 9817</name>
    <dbReference type="NCBI Taxonomy" id="469616"/>
    <lineage>
        <taxon>Bacteria</taxon>
        <taxon>Fusobacteriati</taxon>
        <taxon>Fusobacteriota</taxon>
        <taxon>Fusobacteriia</taxon>
        <taxon>Fusobacteriales</taxon>
        <taxon>Fusobacteriaceae</taxon>
        <taxon>Fusobacterium</taxon>
    </lineage>
</organism>
<feature type="domain" description="Transposase IS110-like N-terminal" evidence="1">
    <location>
        <begin position="19"/>
        <end position="179"/>
    </location>
</feature>
<dbReference type="RefSeq" id="WP_106991835.1">
    <property type="nucleotide sequence ID" value="NZ_CP028102.1"/>
</dbReference>
<dbReference type="InterPro" id="IPR003346">
    <property type="entry name" value="Transposase_20"/>
</dbReference>
<evidence type="ECO:0000313" key="4">
    <source>
        <dbReference type="Proteomes" id="UP000240258"/>
    </source>
</evidence>
<keyword evidence="4" id="KW-1185">Reference proteome</keyword>
<dbReference type="NCBIfam" id="NF033542">
    <property type="entry name" value="transpos_IS110"/>
    <property type="match status" value="1"/>
</dbReference>
<evidence type="ECO:0000313" key="3">
    <source>
        <dbReference type="EMBL" id="AVQ19125.1"/>
    </source>
</evidence>
<dbReference type="Pfam" id="PF01548">
    <property type="entry name" value="DEDD_Tnp_IS110"/>
    <property type="match status" value="1"/>
</dbReference>
<dbReference type="InterPro" id="IPR047650">
    <property type="entry name" value="Transpos_IS110"/>
</dbReference>
<dbReference type="PANTHER" id="PTHR33055:SF15">
    <property type="entry name" value="TRANSPOSASE-RELATED"/>
    <property type="match status" value="1"/>
</dbReference>
<dbReference type="PANTHER" id="PTHR33055">
    <property type="entry name" value="TRANSPOSASE FOR INSERTION SEQUENCE ELEMENT IS1111A"/>
    <property type="match status" value="1"/>
</dbReference>
<sequence length="424" mass="48535">MNCNQNFKISQVTEGTLVLGIDVGSNTHYARAFDWSGLELSKVFKFKNSFEGFQSFVLWVNDLCCKYNKSKVIAGLEPTGHYWFSLGELLKENNITIAIVNPYHVKQSKELDDNLQTKNDSKDPKVIAKLVIDGRYSFPYIPEEIYGELRVADKLKNDITQQIISIKNKIHRWLSIYFPEYEKIYSSIDSKSGFLLLKETPLPKDIVELGSEGIVERWKQTKLRAVGLDKAKKLEEAAKKSIGCKNITSSARFEIKLLIEDYEYKQNQLNSITEELNKLCEKIPMIKEIAEIKGIGIATAISFVAEVGDIRRFKSAKQVQKYAGLALKENSSGKHKGLTRISKRGRKKLRTILFRATIPLIGFNKEFSSIYNYYIERKDNPLKKKQALTAICCKMIRIFFTILSKGIKYDETKMLHDIKRPVAA</sequence>
<reference evidence="4" key="1">
    <citation type="journal article" date="2018" name="MSphere">
        <title>Fusobacterium Genomics Using MinION and Illumina Sequencing Enables Genome Completion and Correction.</title>
        <authorList>
            <person name="Todd S.M."/>
            <person name="Settlage R.E."/>
            <person name="Lahmers K.K."/>
            <person name="Slade D.J."/>
        </authorList>
    </citation>
    <scope>NUCLEOTIDE SEQUENCE [LARGE SCALE GENOMIC DNA]</scope>
    <source>
        <strain evidence="4">ATCC 9817</strain>
    </source>
</reference>
<dbReference type="Proteomes" id="UP000240258">
    <property type="component" value="Chromosome"/>
</dbReference>
<evidence type="ECO:0000259" key="1">
    <source>
        <dbReference type="Pfam" id="PF01548"/>
    </source>
</evidence>